<gene>
    <name evidence="2" type="ORF">HYH03_003347</name>
</gene>
<dbReference type="AlphaFoldDB" id="A0A836C306"/>
<evidence type="ECO:0000256" key="1">
    <source>
        <dbReference type="SAM" id="MobiDB-lite"/>
    </source>
</evidence>
<dbReference type="Proteomes" id="UP000612055">
    <property type="component" value="Unassembled WGS sequence"/>
</dbReference>
<protein>
    <submittedName>
        <fullName evidence="2">Uncharacterized protein</fullName>
    </submittedName>
</protein>
<keyword evidence="3" id="KW-1185">Reference proteome</keyword>
<evidence type="ECO:0000313" key="2">
    <source>
        <dbReference type="EMBL" id="KAG2498596.1"/>
    </source>
</evidence>
<evidence type="ECO:0000313" key="3">
    <source>
        <dbReference type="Proteomes" id="UP000612055"/>
    </source>
</evidence>
<accession>A0A836C306</accession>
<comment type="caution">
    <text evidence="2">The sequence shown here is derived from an EMBL/GenBank/DDBJ whole genome shotgun (WGS) entry which is preliminary data.</text>
</comment>
<proteinExistence type="predicted"/>
<organism evidence="2 3">
    <name type="scientific">Edaphochlamys debaryana</name>
    <dbReference type="NCBI Taxonomy" id="47281"/>
    <lineage>
        <taxon>Eukaryota</taxon>
        <taxon>Viridiplantae</taxon>
        <taxon>Chlorophyta</taxon>
        <taxon>core chlorophytes</taxon>
        <taxon>Chlorophyceae</taxon>
        <taxon>CS clade</taxon>
        <taxon>Chlamydomonadales</taxon>
        <taxon>Chlamydomonadales incertae sedis</taxon>
        <taxon>Edaphochlamys</taxon>
    </lineage>
</organism>
<dbReference type="EMBL" id="JAEHOE010000009">
    <property type="protein sequence ID" value="KAG2498596.1"/>
    <property type="molecule type" value="Genomic_DNA"/>
</dbReference>
<reference evidence="2" key="1">
    <citation type="journal article" date="2020" name="bioRxiv">
        <title>Comparative genomics of Chlamydomonas.</title>
        <authorList>
            <person name="Craig R.J."/>
            <person name="Hasan A.R."/>
            <person name="Ness R.W."/>
            <person name="Keightley P.D."/>
        </authorList>
    </citation>
    <scope>NUCLEOTIDE SEQUENCE</scope>
    <source>
        <strain evidence="2">CCAP 11/70</strain>
    </source>
</reference>
<sequence>MLHTLAGGRWPPGSLTALLDEEPEAFETVQQGTKVYARLVCPTLLALAAGVPTAWLPKPPALQPHPAPASPPLPQHGPAIAPRPPAAPAAAKAKAVWKAVLRRFAPTRRREAVDRNAEVSARSVKCVTAQILAQAPGHEMSLTHLCLATPRRTWRKVDPSVLALKAVCEQEPDVFQLRQRRRAGWLGWLRPATWTVRLVWTELAALGKAAAAARAPCSHPPADYND</sequence>
<name>A0A836C306_9CHLO</name>
<feature type="region of interest" description="Disordered" evidence="1">
    <location>
        <begin position="62"/>
        <end position="87"/>
    </location>
</feature>